<dbReference type="RefSeq" id="WP_084880404.1">
    <property type="nucleotide sequence ID" value="NZ_JAGGMY010000004.1"/>
</dbReference>
<evidence type="ECO:0000256" key="4">
    <source>
        <dbReference type="ARBA" id="ARBA00023026"/>
    </source>
</evidence>
<dbReference type="Proteomes" id="UP000193749">
    <property type="component" value="Unassembled WGS sequence"/>
</dbReference>
<keyword evidence="7" id="KW-1185">Reference proteome</keyword>
<comment type="subcellular location">
    <subcellularLocation>
        <location evidence="1">Cytoplasm</location>
    </subcellularLocation>
</comment>
<dbReference type="SUPFAM" id="SSF69635">
    <property type="entry name" value="Type III secretory system chaperone-like"/>
    <property type="match status" value="1"/>
</dbReference>
<evidence type="ECO:0000256" key="2">
    <source>
        <dbReference type="ARBA" id="ARBA00010921"/>
    </source>
</evidence>
<dbReference type="EMBL" id="MLJI01000003">
    <property type="protein sequence ID" value="ORM87727.1"/>
    <property type="molecule type" value="Genomic_DNA"/>
</dbReference>
<evidence type="ECO:0000256" key="5">
    <source>
        <dbReference type="ARBA" id="ARBA00023186"/>
    </source>
</evidence>
<organism evidence="6 7">
    <name type="scientific">Pantoea cypripedii</name>
    <name type="common">Pectobacterium cypripedii</name>
    <name type="synonym">Erwinia cypripedii</name>
    <dbReference type="NCBI Taxonomy" id="55209"/>
    <lineage>
        <taxon>Bacteria</taxon>
        <taxon>Pseudomonadati</taxon>
        <taxon>Pseudomonadota</taxon>
        <taxon>Gammaproteobacteria</taxon>
        <taxon>Enterobacterales</taxon>
        <taxon>Erwiniaceae</taxon>
        <taxon>Pantoea</taxon>
    </lineage>
</organism>
<evidence type="ECO:0000313" key="7">
    <source>
        <dbReference type="Proteomes" id="UP000193749"/>
    </source>
</evidence>
<evidence type="ECO:0000256" key="1">
    <source>
        <dbReference type="ARBA" id="ARBA00004496"/>
    </source>
</evidence>
<proteinExistence type="inferred from homology"/>
<keyword evidence="4" id="KW-0843">Virulence</keyword>
<protein>
    <recommendedName>
        <fullName evidence="8">Type III secretion system chaperone</fullName>
    </recommendedName>
</protein>
<dbReference type="OrthoDB" id="6561012at2"/>
<dbReference type="STRING" id="55209.HA50_27665"/>
<accession>A0A1X1EFJ7</accession>
<dbReference type="Gene3D" id="3.30.1460.10">
    <property type="match status" value="1"/>
</dbReference>
<sequence>MSNIIYSLYDALGLEIDGDDPVLIVDEELTIYFNESDHTLEMCCPVAPLPNTVEDLQRVLQLNYSSSVVLATDADNTALLALLRLPATSSAAEVESGLHQLISVSRMLCKNGYPNAV</sequence>
<comment type="caution">
    <text evidence="6">The sequence shown here is derived from an EMBL/GenBank/DDBJ whole genome shotgun (WGS) entry which is preliminary data.</text>
</comment>
<gene>
    <name evidence="6" type="ORF">HA50_27665</name>
</gene>
<evidence type="ECO:0000313" key="6">
    <source>
        <dbReference type="EMBL" id="ORM87727.1"/>
    </source>
</evidence>
<dbReference type="GO" id="GO:0005737">
    <property type="term" value="C:cytoplasm"/>
    <property type="evidence" value="ECO:0007669"/>
    <property type="project" value="UniProtKB-SubCell"/>
</dbReference>
<name>A0A1X1EFJ7_PANCY</name>
<keyword evidence="3" id="KW-0963">Cytoplasm</keyword>
<evidence type="ECO:0000256" key="3">
    <source>
        <dbReference type="ARBA" id="ARBA00022490"/>
    </source>
</evidence>
<comment type="similarity">
    <text evidence="2">Belongs to the IpgE/SigE chaperone family.</text>
</comment>
<reference evidence="6 7" key="1">
    <citation type="journal article" date="2017" name="Antonie Van Leeuwenhoek">
        <title>Phylogenomic resolution of the bacterial genus Pantoea and its relationship with Erwinia and Tatumella.</title>
        <authorList>
            <person name="Palmer M."/>
            <person name="Steenkamp E.T."/>
            <person name="Coetzee M.P."/>
            <person name="Chan W.Y."/>
            <person name="van Zyl E."/>
            <person name="De Maayer P."/>
            <person name="Coutinho T.A."/>
            <person name="Blom J."/>
            <person name="Smits T.H."/>
            <person name="Duffy B."/>
            <person name="Venter S.N."/>
        </authorList>
    </citation>
    <scope>NUCLEOTIDE SEQUENCE [LARGE SCALE GENOMIC DNA]</scope>
    <source>
        <strain evidence="6 7">LMG 2657</strain>
    </source>
</reference>
<dbReference type="InterPro" id="IPR013095">
    <property type="entry name" value="T3SS_chaperone"/>
</dbReference>
<dbReference type="Pfam" id="PF07824">
    <property type="entry name" value="Chaperone_III"/>
    <property type="match status" value="1"/>
</dbReference>
<dbReference type="CDD" id="cd17022">
    <property type="entry name" value="T3SC_IA_SigE-like"/>
    <property type="match status" value="1"/>
</dbReference>
<dbReference type="AlphaFoldDB" id="A0A1X1EFJ7"/>
<keyword evidence="5" id="KW-0143">Chaperone</keyword>
<evidence type="ECO:0008006" key="8">
    <source>
        <dbReference type="Google" id="ProtNLM"/>
    </source>
</evidence>